<name>A0A699WYS9_TANCI</name>
<evidence type="ECO:0000313" key="1">
    <source>
        <dbReference type="EMBL" id="GFD52942.1"/>
    </source>
</evidence>
<feature type="non-terminal residue" evidence="1">
    <location>
        <position position="1"/>
    </location>
</feature>
<gene>
    <name evidence="1" type="ORF">Tci_924911</name>
</gene>
<dbReference type="AlphaFoldDB" id="A0A699WYS9"/>
<organism evidence="1">
    <name type="scientific">Tanacetum cinerariifolium</name>
    <name type="common">Dalmatian daisy</name>
    <name type="synonym">Chrysanthemum cinerariifolium</name>
    <dbReference type="NCBI Taxonomy" id="118510"/>
    <lineage>
        <taxon>Eukaryota</taxon>
        <taxon>Viridiplantae</taxon>
        <taxon>Streptophyta</taxon>
        <taxon>Embryophyta</taxon>
        <taxon>Tracheophyta</taxon>
        <taxon>Spermatophyta</taxon>
        <taxon>Magnoliopsida</taxon>
        <taxon>eudicotyledons</taxon>
        <taxon>Gunneridae</taxon>
        <taxon>Pentapetalae</taxon>
        <taxon>asterids</taxon>
        <taxon>campanulids</taxon>
        <taxon>Asterales</taxon>
        <taxon>Asteraceae</taxon>
        <taxon>Asteroideae</taxon>
        <taxon>Anthemideae</taxon>
        <taxon>Anthemidinae</taxon>
        <taxon>Tanacetum</taxon>
    </lineage>
</organism>
<dbReference type="EMBL" id="BKCJ011788212">
    <property type="protein sequence ID" value="GFD52942.1"/>
    <property type="molecule type" value="Genomic_DNA"/>
</dbReference>
<accession>A0A699WYS9</accession>
<protein>
    <submittedName>
        <fullName evidence="1">Uncharacterized protein</fullName>
    </submittedName>
</protein>
<comment type="caution">
    <text evidence="1">The sequence shown here is derived from an EMBL/GenBank/DDBJ whole genome shotgun (WGS) entry which is preliminary data.</text>
</comment>
<proteinExistence type="predicted"/>
<reference evidence="1" key="1">
    <citation type="journal article" date="2019" name="Sci. Rep.">
        <title>Draft genome of Tanacetum cinerariifolium, the natural source of mosquito coil.</title>
        <authorList>
            <person name="Yamashiro T."/>
            <person name="Shiraishi A."/>
            <person name="Satake H."/>
            <person name="Nakayama K."/>
        </authorList>
    </citation>
    <scope>NUCLEOTIDE SEQUENCE</scope>
</reference>
<feature type="non-terminal residue" evidence="1">
    <location>
        <position position="104"/>
    </location>
</feature>
<sequence length="104" mass="11107">AAIGLFIPTQLTSSRSYLTDIRAGFCYIKHTVGIYGEPSGIVKPRAGYRPVGRARGGRARHRTDHAVGRNLTNAVVDDVGKVHIALLVSTDTRGSVEFSGATRA</sequence>